<reference evidence="2 3" key="2">
    <citation type="submission" date="2015-05" db="EMBL/GenBank/DDBJ databases">
        <authorList>
            <person name="Morales-Cruz A."/>
            <person name="Amrine K.C."/>
            <person name="Cantu D."/>
        </authorList>
    </citation>
    <scope>NUCLEOTIDE SEQUENCE [LARGE SCALE GENOMIC DNA]</scope>
    <source>
        <strain evidence="2">UCRPC4</strain>
    </source>
</reference>
<feature type="transmembrane region" description="Helical" evidence="1">
    <location>
        <begin position="48"/>
        <end position="65"/>
    </location>
</feature>
<organism evidence="2 3">
    <name type="scientific">Phaeomoniella chlamydospora</name>
    <name type="common">Phaeoacremonium chlamydosporum</name>
    <dbReference type="NCBI Taxonomy" id="158046"/>
    <lineage>
        <taxon>Eukaryota</taxon>
        <taxon>Fungi</taxon>
        <taxon>Dikarya</taxon>
        <taxon>Ascomycota</taxon>
        <taxon>Pezizomycotina</taxon>
        <taxon>Eurotiomycetes</taxon>
        <taxon>Chaetothyriomycetidae</taxon>
        <taxon>Phaeomoniellales</taxon>
        <taxon>Phaeomoniellaceae</taxon>
        <taxon>Phaeomoniella</taxon>
    </lineage>
</organism>
<comment type="caution">
    <text evidence="2">The sequence shown here is derived from an EMBL/GenBank/DDBJ whole genome shotgun (WGS) entry which is preliminary data.</text>
</comment>
<keyword evidence="1" id="KW-1133">Transmembrane helix</keyword>
<protein>
    <submittedName>
        <fullName evidence="2">Putative amino acid adenylation domain-containing protein</fullName>
    </submittedName>
</protein>
<keyword evidence="1" id="KW-0812">Transmembrane</keyword>
<dbReference type="InterPro" id="IPR052979">
    <property type="entry name" value="Adenylate-forming_domain"/>
</dbReference>
<dbReference type="PANTHER" id="PTHR33927:SF5">
    <property type="entry name" value="ENZYME, PUTATIVE (AFU_ORTHOLOGUE AFUA_8G01222)-RELATED"/>
    <property type="match status" value="1"/>
</dbReference>
<gene>
    <name evidence="2" type="ORF">UCRPC4_g00368</name>
</gene>
<name>A0A0G2F3L4_PHACM</name>
<evidence type="ECO:0000256" key="1">
    <source>
        <dbReference type="SAM" id="Phobius"/>
    </source>
</evidence>
<keyword evidence="1" id="KW-0472">Membrane</keyword>
<accession>A0A0G2F3L4</accession>
<proteinExistence type="predicted"/>
<dbReference type="InterPro" id="IPR039261">
    <property type="entry name" value="FNR_nucleotide-bd"/>
</dbReference>
<keyword evidence="3" id="KW-1185">Reference proteome</keyword>
<sequence>MFENIHRFAGWTAVILFWAQLVVLMDFERHGMAPMPSLSSLLVRNPSFWLLIAISLFLIGPWLQLKKVNVHPEYLSNHAIRLHFTYANLSLCTALRFSTSPLREWHAFAGIPAKSGQGFSVVVSHAGDWTKSMISDPPTHLWTRGFPTKGVLNIAPVFKSVVLVATGSGIGPILSLITARNIPCRIVWSTPTPQTTYQQEIVDDVYRADPQAIIIDTTRFGRPDLVHVSYEAFNDFGAEAVFIISNPKVTRKVVYGLESRGVPIFAPIFDS</sequence>
<evidence type="ECO:0000313" key="2">
    <source>
        <dbReference type="EMBL" id="KKY28859.1"/>
    </source>
</evidence>
<dbReference type="Proteomes" id="UP000053317">
    <property type="component" value="Unassembled WGS sequence"/>
</dbReference>
<evidence type="ECO:0000313" key="3">
    <source>
        <dbReference type="Proteomes" id="UP000053317"/>
    </source>
</evidence>
<dbReference type="PANTHER" id="PTHR33927">
    <property type="entry name" value="TRANSMEMBRANE PROTEIN"/>
    <property type="match status" value="1"/>
</dbReference>
<reference evidence="2 3" key="1">
    <citation type="submission" date="2015-05" db="EMBL/GenBank/DDBJ databases">
        <title>Distinctive expansion of gene families associated with plant cell wall degradation and secondary metabolism in the genomes of grapevine trunk pathogens.</title>
        <authorList>
            <person name="Lawrence D.P."/>
            <person name="Travadon R."/>
            <person name="Rolshausen P.E."/>
            <person name="Baumgartner K."/>
        </authorList>
    </citation>
    <scope>NUCLEOTIDE SEQUENCE [LARGE SCALE GENOMIC DNA]</scope>
    <source>
        <strain evidence="2">UCRPC4</strain>
    </source>
</reference>
<dbReference type="AlphaFoldDB" id="A0A0G2F3L4"/>
<dbReference type="OrthoDB" id="3142841at2759"/>
<dbReference type="EMBL" id="LCWF01000008">
    <property type="protein sequence ID" value="KKY28859.1"/>
    <property type="molecule type" value="Genomic_DNA"/>
</dbReference>
<dbReference type="SUPFAM" id="SSF52343">
    <property type="entry name" value="Ferredoxin reductase-like, C-terminal NADP-linked domain"/>
    <property type="match status" value="1"/>
</dbReference>